<dbReference type="Pfam" id="PF00005">
    <property type="entry name" value="ABC_tran"/>
    <property type="match status" value="1"/>
</dbReference>
<dbReference type="GO" id="GO:0140359">
    <property type="term" value="F:ABC-type transporter activity"/>
    <property type="evidence" value="ECO:0007669"/>
    <property type="project" value="InterPro"/>
</dbReference>
<evidence type="ECO:0000256" key="4">
    <source>
        <dbReference type="ARBA" id="ARBA00022741"/>
    </source>
</evidence>
<dbReference type="InterPro" id="IPR036640">
    <property type="entry name" value="ABC1_TM_sf"/>
</dbReference>
<keyword evidence="6 9" id="KW-1133">Transmembrane helix</keyword>
<protein>
    <recommendedName>
        <fullName evidence="14">ABC transporter domain-containing protein</fullName>
    </recommendedName>
</protein>
<dbReference type="InterPro" id="IPR050835">
    <property type="entry name" value="ABC_transporter_sub-D"/>
</dbReference>
<organism evidence="12 13">
    <name type="scientific">Smittium simulii</name>
    <dbReference type="NCBI Taxonomy" id="133385"/>
    <lineage>
        <taxon>Eukaryota</taxon>
        <taxon>Fungi</taxon>
        <taxon>Fungi incertae sedis</taxon>
        <taxon>Zoopagomycota</taxon>
        <taxon>Kickxellomycotina</taxon>
        <taxon>Harpellomycetes</taxon>
        <taxon>Harpellales</taxon>
        <taxon>Legeriomycetaceae</taxon>
        <taxon>Smittium</taxon>
    </lineage>
</organism>
<dbReference type="Gene3D" id="3.40.50.300">
    <property type="entry name" value="P-loop containing nucleotide triphosphate hydrolases"/>
    <property type="match status" value="1"/>
</dbReference>
<feature type="compositionally biased region" description="Basic residues" evidence="8">
    <location>
        <begin position="873"/>
        <end position="883"/>
    </location>
</feature>
<dbReference type="EMBL" id="MBFR01000165">
    <property type="protein sequence ID" value="PVU92340.1"/>
    <property type="molecule type" value="Genomic_DNA"/>
</dbReference>
<evidence type="ECO:0000256" key="5">
    <source>
        <dbReference type="ARBA" id="ARBA00022840"/>
    </source>
</evidence>
<evidence type="ECO:0000256" key="7">
    <source>
        <dbReference type="ARBA" id="ARBA00023136"/>
    </source>
</evidence>
<dbReference type="InterPro" id="IPR017871">
    <property type="entry name" value="ABC_transporter-like_CS"/>
</dbReference>
<feature type="transmembrane region" description="Helical" evidence="9">
    <location>
        <begin position="199"/>
        <end position="219"/>
    </location>
</feature>
<dbReference type="SUPFAM" id="SSF90123">
    <property type="entry name" value="ABC transporter transmembrane region"/>
    <property type="match status" value="1"/>
</dbReference>
<dbReference type="PROSITE" id="PS51257">
    <property type="entry name" value="PROKAR_LIPOPROTEIN"/>
    <property type="match status" value="1"/>
</dbReference>
<keyword evidence="4" id="KW-0547">Nucleotide-binding</keyword>
<feature type="transmembrane region" description="Helical" evidence="9">
    <location>
        <begin position="156"/>
        <end position="179"/>
    </location>
</feature>
<dbReference type="AlphaFoldDB" id="A0A2T9YJ24"/>
<evidence type="ECO:0000259" key="10">
    <source>
        <dbReference type="PROSITE" id="PS50893"/>
    </source>
</evidence>
<keyword evidence="3 9" id="KW-0812">Transmembrane</keyword>
<evidence type="ECO:0000256" key="3">
    <source>
        <dbReference type="ARBA" id="ARBA00022692"/>
    </source>
</evidence>
<dbReference type="SMART" id="SM00382">
    <property type="entry name" value="AAA"/>
    <property type="match status" value="1"/>
</dbReference>
<keyword evidence="13" id="KW-1185">Reference proteome</keyword>
<keyword evidence="2" id="KW-0813">Transport</keyword>
<evidence type="ECO:0000313" key="13">
    <source>
        <dbReference type="Proteomes" id="UP000245383"/>
    </source>
</evidence>
<dbReference type="SUPFAM" id="SSF52540">
    <property type="entry name" value="P-loop containing nucleoside triphosphate hydrolases"/>
    <property type="match status" value="1"/>
</dbReference>
<evidence type="ECO:0008006" key="14">
    <source>
        <dbReference type="Google" id="ProtNLM"/>
    </source>
</evidence>
<evidence type="ECO:0000256" key="2">
    <source>
        <dbReference type="ARBA" id="ARBA00022448"/>
    </source>
</evidence>
<keyword evidence="7 9" id="KW-0472">Membrane</keyword>
<dbReference type="PANTHER" id="PTHR11384">
    <property type="entry name" value="ATP-BINDING CASSETTE, SUB-FAMILY D MEMBER"/>
    <property type="match status" value="1"/>
</dbReference>
<evidence type="ECO:0000256" key="6">
    <source>
        <dbReference type="ARBA" id="ARBA00022989"/>
    </source>
</evidence>
<dbReference type="CDD" id="cd03223">
    <property type="entry name" value="ABCD_peroxisomal_ALDP"/>
    <property type="match status" value="1"/>
</dbReference>
<feature type="transmembrane region" description="Helical" evidence="9">
    <location>
        <begin position="294"/>
        <end position="318"/>
    </location>
</feature>
<dbReference type="InterPro" id="IPR003593">
    <property type="entry name" value="AAA+_ATPase"/>
</dbReference>
<keyword evidence="5" id="KW-0067">ATP-binding</keyword>
<feature type="transmembrane region" description="Helical" evidence="9">
    <location>
        <begin position="393"/>
        <end position="412"/>
    </location>
</feature>
<proteinExistence type="inferred from homology"/>
<dbReference type="Pfam" id="PF06472">
    <property type="entry name" value="ABC_membrane_2"/>
    <property type="match status" value="1"/>
</dbReference>
<feature type="region of interest" description="Disordered" evidence="8">
    <location>
        <begin position="847"/>
        <end position="883"/>
    </location>
</feature>
<comment type="caution">
    <text evidence="12">The sequence shown here is derived from an EMBL/GenBank/DDBJ whole genome shotgun (WGS) entry which is preliminary data.</text>
</comment>
<evidence type="ECO:0000259" key="11">
    <source>
        <dbReference type="PROSITE" id="PS50929"/>
    </source>
</evidence>
<dbReference type="InterPro" id="IPR011527">
    <property type="entry name" value="ABC1_TM_dom"/>
</dbReference>
<evidence type="ECO:0000256" key="8">
    <source>
        <dbReference type="SAM" id="MobiDB-lite"/>
    </source>
</evidence>
<dbReference type="Gene3D" id="1.20.1560.10">
    <property type="entry name" value="ABC transporter type 1, transmembrane domain"/>
    <property type="match status" value="1"/>
</dbReference>
<dbReference type="PROSITE" id="PS50893">
    <property type="entry name" value="ABC_TRANSPORTER_2"/>
    <property type="match status" value="1"/>
</dbReference>
<evidence type="ECO:0000256" key="9">
    <source>
        <dbReference type="SAM" id="Phobius"/>
    </source>
</evidence>
<dbReference type="GO" id="GO:0006635">
    <property type="term" value="P:fatty acid beta-oxidation"/>
    <property type="evidence" value="ECO:0007669"/>
    <property type="project" value="TreeGrafter"/>
</dbReference>
<dbReference type="PROSITE" id="PS00211">
    <property type="entry name" value="ABC_TRANSPORTER_1"/>
    <property type="match status" value="1"/>
</dbReference>
<sequence>MSIARTLSNPTNSNSFLILASCVSCALFISNYFQHKKTYSTLQNYLNASTTRLPSVNFMSLRGSQLIAKKSRDDTYDQDSLMFIQEDEAFSDGHCSSLYNNFQQTPKKPPGISSNSIGPDSPQNYNRKASDINKRFLSQLKVLLKILIPNWHCKEVVIIILHSIFLLLRTYISIVIAQLDGKIVRYLVQAKAKKFLGGLITWLAIAIPATYTNSIIKYLQSKLALAFRTRLFTYTNSLYLNDKQSYYKLINLDNRIKNPDHYITADLTLFCNSLSLIFSNIGKPTLDMVVFNLQLIQSLGIGATSSILCFYFLSVSILKKISPPFGKLIALQANIEGKLRNEHSRVVTNAEEIAFYRGEAQEMLNIESTLSDLISHCKHLMFKRLGHVFAQDLIIKYIWSSIGYILIAYPYFKDEFFGIGSSSSAAKRMQSFITNKRLLINISEAGGRLMHSARQLMELSGYTERVYSLLYTLHSLRIGYYPEHHYSIPFQHENEKNRELSLSGSRGVVYEDFMGIKLTYVPIVVPNNNPHAPGELLVQPMIWHVKPGEHWFVKGPGGIGKTSLLRVISNIWPVFSGVLEKPPVDEISYVPHKAYLCIGTLRDQIIYPDSKTRMQKNGCSDADLIEILKIVNLDYLPNREGGFDSIKEWRDVFSGGEQQRICMARLFYHQPSFAILDECTSAVSYETEGKMYNYAKEIGITLVTISHRSALSAYHQYMLRLGDSYASQMPSLGVKTDQNYLVSNANNINVSQNGVQGYGTEINDDEERNYAGPAWSDAELASLDENEEIIQTTLKNQAINEADTQPKVGVSWQTVKLTRSYSGLESLASVRSSEEIAKESAILPMFDSSLPQKKTDTHTDNTNEDYDKDSGNKLKKNKKMNNAKKKVAKTELDRLQCILIQQKQQRMENSKRLEVVTEKLHNVELDPSVVEILNTSKNN</sequence>
<comment type="similarity">
    <text evidence="1">Belongs to the ABC transporter superfamily. ABCD family. Peroxisomal fatty acyl CoA transporter (TC 3.A.1.203) subfamily.</text>
</comment>
<dbReference type="GO" id="GO:0005524">
    <property type="term" value="F:ATP binding"/>
    <property type="evidence" value="ECO:0007669"/>
    <property type="project" value="UniProtKB-KW"/>
</dbReference>
<dbReference type="GO" id="GO:0005778">
    <property type="term" value="C:peroxisomal membrane"/>
    <property type="evidence" value="ECO:0007669"/>
    <property type="project" value="TreeGrafter"/>
</dbReference>
<name>A0A2T9YJ24_9FUNG</name>
<dbReference type="STRING" id="133385.A0A2T9YJ24"/>
<dbReference type="GO" id="GO:0042760">
    <property type="term" value="P:very long-chain fatty acid catabolic process"/>
    <property type="evidence" value="ECO:0007669"/>
    <property type="project" value="TreeGrafter"/>
</dbReference>
<accession>A0A2T9YJ24</accession>
<feature type="domain" description="ABC transporter" evidence="10">
    <location>
        <begin position="516"/>
        <end position="746"/>
    </location>
</feature>
<dbReference type="Proteomes" id="UP000245383">
    <property type="component" value="Unassembled WGS sequence"/>
</dbReference>
<evidence type="ECO:0000313" key="12">
    <source>
        <dbReference type="EMBL" id="PVU92340.1"/>
    </source>
</evidence>
<evidence type="ECO:0000256" key="1">
    <source>
        <dbReference type="ARBA" id="ARBA00008575"/>
    </source>
</evidence>
<dbReference type="OrthoDB" id="422637at2759"/>
<feature type="domain" description="ABC transmembrane type-1" evidence="11">
    <location>
        <begin position="164"/>
        <end position="395"/>
    </location>
</feature>
<dbReference type="PROSITE" id="PS50929">
    <property type="entry name" value="ABC_TM1F"/>
    <property type="match status" value="1"/>
</dbReference>
<dbReference type="GO" id="GO:0016887">
    <property type="term" value="F:ATP hydrolysis activity"/>
    <property type="evidence" value="ECO:0007669"/>
    <property type="project" value="InterPro"/>
</dbReference>
<feature type="transmembrane region" description="Helical" evidence="9">
    <location>
        <begin position="15"/>
        <end position="33"/>
    </location>
</feature>
<dbReference type="GO" id="GO:0005324">
    <property type="term" value="F:long-chain fatty acid transmembrane transporter activity"/>
    <property type="evidence" value="ECO:0007669"/>
    <property type="project" value="TreeGrafter"/>
</dbReference>
<dbReference type="InterPro" id="IPR027417">
    <property type="entry name" value="P-loop_NTPase"/>
</dbReference>
<gene>
    <name evidence="12" type="ORF">BB561_003889</name>
</gene>
<dbReference type="GO" id="GO:0015910">
    <property type="term" value="P:long-chain fatty acid import into peroxisome"/>
    <property type="evidence" value="ECO:0007669"/>
    <property type="project" value="TreeGrafter"/>
</dbReference>
<dbReference type="InterPro" id="IPR003439">
    <property type="entry name" value="ABC_transporter-like_ATP-bd"/>
</dbReference>
<dbReference type="PANTHER" id="PTHR11384:SF67">
    <property type="entry name" value="ATP-BINDING CASSETTE SUB-FAMILY D MEMBER 1"/>
    <property type="match status" value="1"/>
</dbReference>
<feature type="transmembrane region" description="Helical" evidence="9">
    <location>
        <begin position="262"/>
        <end position="282"/>
    </location>
</feature>
<dbReference type="GO" id="GO:0007031">
    <property type="term" value="P:peroxisome organization"/>
    <property type="evidence" value="ECO:0007669"/>
    <property type="project" value="TreeGrafter"/>
</dbReference>
<reference evidence="12 13" key="1">
    <citation type="journal article" date="2018" name="MBio">
        <title>Comparative Genomics Reveals the Core Gene Toolbox for the Fungus-Insect Symbiosis.</title>
        <authorList>
            <person name="Wang Y."/>
            <person name="Stata M."/>
            <person name="Wang W."/>
            <person name="Stajich J.E."/>
            <person name="White M.M."/>
            <person name="Moncalvo J.M."/>
        </authorList>
    </citation>
    <scope>NUCLEOTIDE SEQUENCE [LARGE SCALE GENOMIC DNA]</scope>
    <source>
        <strain evidence="12 13">SWE-8-4</strain>
    </source>
</reference>